<evidence type="ECO:0000256" key="1">
    <source>
        <dbReference type="ARBA" id="ARBA00004123"/>
    </source>
</evidence>
<evidence type="ECO:0000256" key="5">
    <source>
        <dbReference type="ARBA" id="ARBA00022833"/>
    </source>
</evidence>
<dbReference type="InterPro" id="IPR019787">
    <property type="entry name" value="Znf_PHD-finger"/>
</dbReference>
<keyword evidence="13" id="KW-1185">Reference proteome</keyword>
<evidence type="ECO:0000256" key="7">
    <source>
        <dbReference type="ARBA" id="ARBA00023242"/>
    </source>
</evidence>
<dbReference type="RefSeq" id="XP_040625697.1">
    <property type="nucleotide sequence ID" value="XM_040775418.1"/>
</dbReference>
<dbReference type="EMBL" id="JH795872">
    <property type="protein sequence ID" value="EJT98799.1"/>
    <property type="molecule type" value="Genomic_DNA"/>
</dbReference>
<keyword evidence="5 8" id="KW-0862">Zinc</keyword>
<feature type="region of interest" description="Disordered" evidence="10">
    <location>
        <begin position="1"/>
        <end position="30"/>
    </location>
</feature>
<organism evidence="12 13">
    <name type="scientific">Dacryopinax primogenitus (strain DJM 731)</name>
    <name type="common">Brown rot fungus</name>
    <dbReference type="NCBI Taxonomy" id="1858805"/>
    <lineage>
        <taxon>Eukaryota</taxon>
        <taxon>Fungi</taxon>
        <taxon>Dikarya</taxon>
        <taxon>Basidiomycota</taxon>
        <taxon>Agaricomycotina</taxon>
        <taxon>Dacrymycetes</taxon>
        <taxon>Dacrymycetales</taxon>
        <taxon>Dacrymycetaceae</taxon>
        <taxon>Dacryopinax</taxon>
    </lineage>
</organism>
<evidence type="ECO:0000256" key="8">
    <source>
        <dbReference type="PIRSR" id="PIRSR628651-51"/>
    </source>
</evidence>
<comment type="similarity">
    <text evidence="2">Belongs to the ING family.</text>
</comment>
<keyword evidence="3 8" id="KW-0479">Metal-binding</keyword>
<evidence type="ECO:0000256" key="2">
    <source>
        <dbReference type="ARBA" id="ARBA00010210"/>
    </source>
</evidence>
<dbReference type="OrthoDB" id="5411773at2759"/>
<feature type="binding site" evidence="8">
    <location>
        <position position="59"/>
    </location>
    <ligand>
        <name>Zn(2+)</name>
        <dbReference type="ChEBI" id="CHEBI:29105"/>
        <label>1</label>
    </ligand>
</feature>
<feature type="binding site" evidence="8">
    <location>
        <position position="79"/>
    </location>
    <ligand>
        <name>Zn(2+)</name>
        <dbReference type="ChEBI" id="CHEBI:29105"/>
        <label>2</label>
    </ligand>
</feature>
<keyword evidence="7" id="KW-0539">Nucleus</keyword>
<evidence type="ECO:0000256" key="10">
    <source>
        <dbReference type="SAM" id="MobiDB-lite"/>
    </source>
</evidence>
<dbReference type="Gene3D" id="3.30.40.10">
    <property type="entry name" value="Zinc/RING finger domain, C3HC4 (zinc finger)"/>
    <property type="match status" value="1"/>
</dbReference>
<feature type="binding site" evidence="8">
    <location>
        <position position="35"/>
    </location>
    <ligand>
        <name>Zn(2+)</name>
        <dbReference type="ChEBI" id="CHEBI:29105"/>
        <label>1</label>
    </ligand>
</feature>
<feature type="region of interest" description="Disordered" evidence="10">
    <location>
        <begin position="86"/>
        <end position="153"/>
    </location>
</feature>
<comment type="subcellular location">
    <subcellularLocation>
        <location evidence="1">Nucleus</location>
    </subcellularLocation>
</comment>
<dbReference type="GO" id="GO:0005634">
    <property type="term" value="C:nucleus"/>
    <property type="evidence" value="ECO:0007669"/>
    <property type="project" value="UniProtKB-SubCell"/>
</dbReference>
<dbReference type="InterPro" id="IPR001965">
    <property type="entry name" value="Znf_PHD"/>
</dbReference>
<dbReference type="GO" id="GO:0006325">
    <property type="term" value="P:chromatin organization"/>
    <property type="evidence" value="ECO:0007669"/>
    <property type="project" value="UniProtKB-KW"/>
</dbReference>
<evidence type="ECO:0000259" key="11">
    <source>
        <dbReference type="PROSITE" id="PS50016"/>
    </source>
</evidence>
<accession>M5FTP8</accession>
<name>M5FTP8_DACPD</name>
<dbReference type="PANTHER" id="PTHR10333">
    <property type="entry name" value="INHIBITOR OF GROWTH PROTEIN"/>
    <property type="match status" value="1"/>
</dbReference>
<dbReference type="STRING" id="1858805.M5FTP8"/>
<gene>
    <name evidence="12" type="ORF">DACRYDRAFT_57152</name>
</gene>
<sequence length="153" mass="15812">MEASEVEFAADSGAELDGPEGEGEGAETDDQNPYCFCRKPSWGEMIGCEDDDCDFQWFHIGCVNVSDPDMFDKWYCETCQKRTGKKPILKGQGGKGNGPTGGSKKSSAGGMGTNGMPAGAAGPGNGMGTGLGNGMSNGGNGNRNAAKSRNGRK</sequence>
<dbReference type="GO" id="GO:0000785">
    <property type="term" value="C:chromatin"/>
    <property type="evidence" value="ECO:0007669"/>
    <property type="project" value="UniProtKB-ARBA"/>
</dbReference>
<evidence type="ECO:0000256" key="3">
    <source>
        <dbReference type="ARBA" id="ARBA00022723"/>
    </source>
</evidence>
<evidence type="ECO:0000256" key="6">
    <source>
        <dbReference type="ARBA" id="ARBA00022853"/>
    </source>
</evidence>
<dbReference type="Proteomes" id="UP000030653">
    <property type="component" value="Unassembled WGS sequence"/>
</dbReference>
<feature type="binding site" evidence="8">
    <location>
        <position position="37"/>
    </location>
    <ligand>
        <name>Zn(2+)</name>
        <dbReference type="ChEBI" id="CHEBI:29105"/>
        <label>1</label>
    </ligand>
</feature>
<proteinExistence type="inferred from homology"/>
<dbReference type="InterPro" id="IPR011011">
    <property type="entry name" value="Znf_FYVE_PHD"/>
</dbReference>
<dbReference type="SUPFAM" id="SSF57903">
    <property type="entry name" value="FYVE/PHD zinc finger"/>
    <property type="match status" value="1"/>
</dbReference>
<dbReference type="InterPro" id="IPR028651">
    <property type="entry name" value="ING_fam"/>
</dbReference>
<feature type="compositionally biased region" description="Gly residues" evidence="10">
    <location>
        <begin position="121"/>
        <end position="141"/>
    </location>
</feature>
<dbReference type="HOGENOM" id="CLU_1713186_0_0_1"/>
<reference evidence="12 13" key="1">
    <citation type="journal article" date="2012" name="Science">
        <title>The Paleozoic origin of enzymatic lignin decomposition reconstructed from 31 fungal genomes.</title>
        <authorList>
            <person name="Floudas D."/>
            <person name="Binder M."/>
            <person name="Riley R."/>
            <person name="Barry K."/>
            <person name="Blanchette R.A."/>
            <person name="Henrissat B."/>
            <person name="Martinez A.T."/>
            <person name="Otillar R."/>
            <person name="Spatafora J.W."/>
            <person name="Yadav J.S."/>
            <person name="Aerts A."/>
            <person name="Benoit I."/>
            <person name="Boyd A."/>
            <person name="Carlson A."/>
            <person name="Copeland A."/>
            <person name="Coutinho P.M."/>
            <person name="de Vries R.P."/>
            <person name="Ferreira P."/>
            <person name="Findley K."/>
            <person name="Foster B."/>
            <person name="Gaskell J."/>
            <person name="Glotzer D."/>
            <person name="Gorecki P."/>
            <person name="Heitman J."/>
            <person name="Hesse C."/>
            <person name="Hori C."/>
            <person name="Igarashi K."/>
            <person name="Jurgens J.A."/>
            <person name="Kallen N."/>
            <person name="Kersten P."/>
            <person name="Kohler A."/>
            <person name="Kuees U."/>
            <person name="Kumar T.K.A."/>
            <person name="Kuo A."/>
            <person name="LaButti K."/>
            <person name="Larrondo L.F."/>
            <person name="Lindquist E."/>
            <person name="Ling A."/>
            <person name="Lombard V."/>
            <person name="Lucas S."/>
            <person name="Lundell T."/>
            <person name="Martin R."/>
            <person name="McLaughlin D.J."/>
            <person name="Morgenstern I."/>
            <person name="Morin E."/>
            <person name="Murat C."/>
            <person name="Nagy L.G."/>
            <person name="Nolan M."/>
            <person name="Ohm R.A."/>
            <person name="Patyshakuliyeva A."/>
            <person name="Rokas A."/>
            <person name="Ruiz-Duenas F.J."/>
            <person name="Sabat G."/>
            <person name="Salamov A."/>
            <person name="Samejima M."/>
            <person name="Schmutz J."/>
            <person name="Slot J.C."/>
            <person name="St John F."/>
            <person name="Stenlid J."/>
            <person name="Sun H."/>
            <person name="Sun S."/>
            <person name="Syed K."/>
            <person name="Tsang A."/>
            <person name="Wiebenga A."/>
            <person name="Young D."/>
            <person name="Pisabarro A."/>
            <person name="Eastwood D.C."/>
            <person name="Martin F."/>
            <person name="Cullen D."/>
            <person name="Grigoriev I.V."/>
            <person name="Hibbett D.S."/>
        </authorList>
    </citation>
    <scope>NUCLEOTIDE SEQUENCE [LARGE SCALE GENOMIC DNA]</scope>
    <source>
        <strain evidence="12 13">DJM-731 SS1</strain>
    </source>
</reference>
<dbReference type="GeneID" id="63690480"/>
<feature type="binding site" evidence="8">
    <location>
        <position position="62"/>
    </location>
    <ligand>
        <name>Zn(2+)</name>
        <dbReference type="ChEBI" id="CHEBI:29105"/>
        <label>1</label>
    </ligand>
</feature>
<dbReference type="PANTHER" id="PTHR10333:SF42">
    <property type="entry name" value="INHIBITOR OF GROWTH PROTEIN 5"/>
    <property type="match status" value="1"/>
</dbReference>
<dbReference type="InterPro" id="IPR013083">
    <property type="entry name" value="Znf_RING/FYVE/PHD"/>
</dbReference>
<dbReference type="PROSITE" id="PS01359">
    <property type="entry name" value="ZF_PHD_1"/>
    <property type="match status" value="1"/>
</dbReference>
<dbReference type="GO" id="GO:0008270">
    <property type="term" value="F:zinc ion binding"/>
    <property type="evidence" value="ECO:0007669"/>
    <property type="project" value="UniProtKB-KW"/>
</dbReference>
<feature type="compositionally biased region" description="Acidic residues" evidence="10">
    <location>
        <begin position="17"/>
        <end position="30"/>
    </location>
</feature>
<evidence type="ECO:0000256" key="4">
    <source>
        <dbReference type="ARBA" id="ARBA00022771"/>
    </source>
</evidence>
<protein>
    <recommendedName>
        <fullName evidence="11">PHD-type domain-containing protein</fullName>
    </recommendedName>
</protein>
<evidence type="ECO:0000313" key="13">
    <source>
        <dbReference type="Proteomes" id="UP000030653"/>
    </source>
</evidence>
<dbReference type="AlphaFoldDB" id="M5FTP8"/>
<feature type="compositionally biased region" description="Low complexity" evidence="10">
    <location>
        <begin position="142"/>
        <end position="153"/>
    </location>
</feature>
<evidence type="ECO:0000256" key="9">
    <source>
        <dbReference type="PROSITE-ProRule" id="PRU00146"/>
    </source>
</evidence>
<dbReference type="OMA" id="MIGCEDD"/>
<dbReference type="GO" id="GO:0006355">
    <property type="term" value="P:regulation of DNA-templated transcription"/>
    <property type="evidence" value="ECO:0007669"/>
    <property type="project" value="TreeGrafter"/>
</dbReference>
<keyword evidence="4 9" id="KW-0863">Zinc-finger</keyword>
<evidence type="ECO:0000313" key="12">
    <source>
        <dbReference type="EMBL" id="EJT98799.1"/>
    </source>
</evidence>
<feature type="compositionally biased region" description="Gly residues" evidence="10">
    <location>
        <begin position="91"/>
        <end position="101"/>
    </location>
</feature>
<feature type="binding site" evidence="8">
    <location>
        <position position="53"/>
    </location>
    <ligand>
        <name>Zn(2+)</name>
        <dbReference type="ChEBI" id="CHEBI:29105"/>
        <label>2</label>
    </ligand>
</feature>
<feature type="domain" description="PHD-type" evidence="11">
    <location>
        <begin position="32"/>
        <end position="82"/>
    </location>
</feature>
<feature type="binding site" evidence="8">
    <location>
        <position position="76"/>
    </location>
    <ligand>
        <name>Zn(2+)</name>
        <dbReference type="ChEBI" id="CHEBI:29105"/>
        <label>2</label>
    </ligand>
</feature>
<dbReference type="InterPro" id="IPR019786">
    <property type="entry name" value="Zinc_finger_PHD-type_CS"/>
</dbReference>
<dbReference type="PROSITE" id="PS50016">
    <property type="entry name" value="ZF_PHD_2"/>
    <property type="match status" value="1"/>
</dbReference>
<dbReference type="SMART" id="SM00249">
    <property type="entry name" value="PHD"/>
    <property type="match status" value="1"/>
</dbReference>
<keyword evidence="6" id="KW-0156">Chromatin regulator</keyword>
<feature type="binding site" evidence="8">
    <location>
        <position position="48"/>
    </location>
    <ligand>
        <name>Zn(2+)</name>
        <dbReference type="ChEBI" id="CHEBI:29105"/>
        <label>2</label>
    </ligand>
</feature>
<feature type="compositionally biased region" description="Low complexity" evidence="10">
    <location>
        <begin position="102"/>
        <end position="120"/>
    </location>
</feature>